<dbReference type="RefSeq" id="WP_075248520.1">
    <property type="nucleotide sequence ID" value="NZ_MSGO01000009.1"/>
</dbReference>
<dbReference type="GO" id="GO:0016758">
    <property type="term" value="F:hexosyltransferase activity"/>
    <property type="evidence" value="ECO:0007669"/>
    <property type="project" value="UniProtKB-ARBA"/>
</dbReference>
<feature type="domain" description="Glycosyltransferase 2-like" evidence="1">
    <location>
        <begin position="17"/>
        <end position="176"/>
    </location>
</feature>
<dbReference type="AlphaFoldDB" id="A0A1Q8I2X6"/>
<dbReference type="CDD" id="cd00761">
    <property type="entry name" value="Glyco_tranf_GTA_type"/>
    <property type="match status" value="1"/>
</dbReference>
<dbReference type="SUPFAM" id="SSF53448">
    <property type="entry name" value="Nucleotide-diphospho-sugar transferases"/>
    <property type="match status" value="1"/>
</dbReference>
<dbReference type="PANTHER" id="PTHR22916:SF3">
    <property type="entry name" value="UDP-GLCNAC:BETAGAL BETA-1,3-N-ACETYLGLUCOSAMINYLTRANSFERASE-LIKE PROTEIN 1"/>
    <property type="match status" value="1"/>
</dbReference>
<comment type="caution">
    <text evidence="2">The sequence shown here is derived from an EMBL/GenBank/DDBJ whole genome shotgun (WGS) entry which is preliminary data.</text>
</comment>
<dbReference type="Gene3D" id="3.90.550.10">
    <property type="entry name" value="Spore Coat Polysaccharide Biosynthesis Protein SpsA, Chain A"/>
    <property type="match status" value="1"/>
</dbReference>
<dbReference type="InterPro" id="IPR001173">
    <property type="entry name" value="Glyco_trans_2-like"/>
</dbReference>
<dbReference type="PANTHER" id="PTHR22916">
    <property type="entry name" value="GLYCOSYLTRANSFERASE"/>
    <property type="match status" value="1"/>
</dbReference>
<sequence>MTAGTEHDREPDSDLVSIIMPTYNCGAFIAETIATVQAQTHPRWELLVVDDCSTDDTADVVGALAKDDPRIRYVRLETNSGAAMARNRAMELAQGRYMAFLDSDDLWHPDKLRRQIDFMTSRGVAMSCTAYAQIDEQGVPTGRIVRSPTRISYNRLLLDCPVGNSTVMYDVARLGKFEVPNIRKRNDDALWLRMLRTEPYIWGMPVVLMRYRLRSGSVSANKRSLVKYHWTLYRDIEHLSVPRSVFHIGVWVLIKTLKVK</sequence>
<evidence type="ECO:0000313" key="2">
    <source>
        <dbReference type="EMBL" id="OLL15464.1"/>
    </source>
</evidence>
<protein>
    <submittedName>
        <fullName evidence="2">Glycosyl transferase</fullName>
    </submittedName>
</protein>
<gene>
    <name evidence="2" type="ORF">BKH32_02740</name>
</gene>
<dbReference type="EMBL" id="MSGO01000009">
    <property type="protein sequence ID" value="OLL15464.1"/>
    <property type="molecule type" value="Genomic_DNA"/>
</dbReference>
<reference evidence="2 3" key="1">
    <citation type="submission" date="2016-12" db="EMBL/GenBank/DDBJ databases">
        <title>Genomic comparison of strains in the 'Actinomyces naeslundii' group.</title>
        <authorList>
            <person name="Mughal S.R."/>
            <person name="Do T."/>
            <person name="Gilbert S.C."/>
            <person name="Witherden E.A."/>
            <person name="Didelot X."/>
            <person name="Beighton D."/>
        </authorList>
    </citation>
    <scope>NUCLEOTIDE SEQUENCE [LARGE SCALE GENOMIC DNA]</scope>
    <source>
        <strain evidence="2 3">S64C</strain>
    </source>
</reference>
<dbReference type="Proteomes" id="UP000185736">
    <property type="component" value="Unassembled WGS sequence"/>
</dbReference>
<keyword evidence="2" id="KW-0808">Transferase</keyword>
<organism evidence="2 3">
    <name type="scientific">Actinomyces oris</name>
    <dbReference type="NCBI Taxonomy" id="544580"/>
    <lineage>
        <taxon>Bacteria</taxon>
        <taxon>Bacillati</taxon>
        <taxon>Actinomycetota</taxon>
        <taxon>Actinomycetes</taxon>
        <taxon>Actinomycetales</taxon>
        <taxon>Actinomycetaceae</taxon>
        <taxon>Actinomyces</taxon>
    </lineage>
</organism>
<dbReference type="InterPro" id="IPR029044">
    <property type="entry name" value="Nucleotide-diphossugar_trans"/>
</dbReference>
<name>A0A1Q8I2X6_9ACTO</name>
<evidence type="ECO:0000313" key="3">
    <source>
        <dbReference type="Proteomes" id="UP000185736"/>
    </source>
</evidence>
<dbReference type="Pfam" id="PF00535">
    <property type="entry name" value="Glycos_transf_2"/>
    <property type="match status" value="1"/>
</dbReference>
<proteinExistence type="predicted"/>
<evidence type="ECO:0000259" key="1">
    <source>
        <dbReference type="Pfam" id="PF00535"/>
    </source>
</evidence>
<accession>A0A1Q8I2X6</accession>